<comment type="caution">
    <text evidence="2">The sequence shown here is derived from an EMBL/GenBank/DDBJ whole genome shotgun (WGS) entry which is preliminary data.</text>
</comment>
<evidence type="ECO:0000313" key="3">
    <source>
        <dbReference type="Proteomes" id="UP000078046"/>
    </source>
</evidence>
<dbReference type="PANTHER" id="PTHR45703:SF22">
    <property type="entry name" value="DYNEIN CYTOPLASMIC 2 HEAVY CHAIN 1"/>
    <property type="match status" value="1"/>
</dbReference>
<dbReference type="InterPro" id="IPR004273">
    <property type="entry name" value="Dynein_heavy_D6_P-loop"/>
</dbReference>
<dbReference type="OrthoDB" id="10252139at2759"/>
<reference evidence="2 3" key="1">
    <citation type="submission" date="2016-04" db="EMBL/GenBank/DDBJ databases">
        <title>The genome of Intoshia linei affirms orthonectids as highly simplified spiralians.</title>
        <authorList>
            <person name="Mikhailov K.V."/>
            <person name="Slusarev G.S."/>
            <person name="Nikitin M.A."/>
            <person name="Logacheva M.D."/>
            <person name="Penin A."/>
            <person name="Aleoshin V."/>
            <person name="Panchin Y.V."/>
        </authorList>
    </citation>
    <scope>NUCLEOTIDE SEQUENCE [LARGE SCALE GENOMIC DNA]</scope>
    <source>
        <strain evidence="2">Intl2013</strain>
        <tissue evidence="2">Whole animal</tissue>
    </source>
</reference>
<dbReference type="PANTHER" id="PTHR45703">
    <property type="entry name" value="DYNEIN HEAVY CHAIN"/>
    <property type="match status" value="1"/>
</dbReference>
<evidence type="ECO:0000259" key="1">
    <source>
        <dbReference type="Pfam" id="PF03028"/>
    </source>
</evidence>
<feature type="non-terminal residue" evidence="2">
    <location>
        <position position="91"/>
    </location>
</feature>
<dbReference type="Gene3D" id="3.40.50.300">
    <property type="entry name" value="P-loop containing nucleotide triphosphate hydrolases"/>
    <property type="match status" value="1"/>
</dbReference>
<dbReference type="GO" id="GO:0045505">
    <property type="term" value="F:dynein intermediate chain binding"/>
    <property type="evidence" value="ECO:0007669"/>
    <property type="project" value="InterPro"/>
</dbReference>
<feature type="domain" description="Dynein heavy chain region D6 P-loop" evidence="1">
    <location>
        <begin position="13"/>
        <end position="90"/>
    </location>
</feature>
<dbReference type="GO" id="GO:0030286">
    <property type="term" value="C:dynein complex"/>
    <property type="evidence" value="ECO:0007669"/>
    <property type="project" value="InterPro"/>
</dbReference>
<dbReference type="Proteomes" id="UP000078046">
    <property type="component" value="Unassembled WGS sequence"/>
</dbReference>
<dbReference type="InterPro" id="IPR027417">
    <property type="entry name" value="P-loop_NTPase"/>
</dbReference>
<dbReference type="AlphaFoldDB" id="A0A177AQ80"/>
<dbReference type="InterPro" id="IPR026983">
    <property type="entry name" value="DHC"/>
</dbReference>
<feature type="non-terminal residue" evidence="2">
    <location>
        <position position="1"/>
    </location>
</feature>
<proteinExistence type="predicted"/>
<protein>
    <recommendedName>
        <fullName evidence="1">Dynein heavy chain region D6 P-loop domain-containing protein</fullName>
    </recommendedName>
</protein>
<organism evidence="2 3">
    <name type="scientific">Intoshia linei</name>
    <dbReference type="NCBI Taxonomy" id="1819745"/>
    <lineage>
        <taxon>Eukaryota</taxon>
        <taxon>Metazoa</taxon>
        <taxon>Spiralia</taxon>
        <taxon>Lophotrochozoa</taxon>
        <taxon>Mesozoa</taxon>
        <taxon>Orthonectida</taxon>
        <taxon>Rhopaluridae</taxon>
        <taxon>Intoshia</taxon>
    </lineage>
</organism>
<dbReference type="EMBL" id="LWCA01003332">
    <property type="protein sequence ID" value="OAF63533.1"/>
    <property type="molecule type" value="Genomic_DNA"/>
</dbReference>
<name>A0A177AQ80_9BILA</name>
<dbReference type="GO" id="GO:0051959">
    <property type="term" value="F:dynein light intermediate chain binding"/>
    <property type="evidence" value="ECO:0007669"/>
    <property type="project" value="InterPro"/>
</dbReference>
<dbReference type="GO" id="GO:0007018">
    <property type="term" value="P:microtubule-based movement"/>
    <property type="evidence" value="ECO:0007669"/>
    <property type="project" value="InterPro"/>
</dbReference>
<keyword evidence="3" id="KW-1185">Reference proteome</keyword>
<dbReference type="GO" id="GO:0008569">
    <property type="term" value="F:minus-end-directed microtubule motor activity"/>
    <property type="evidence" value="ECO:0007669"/>
    <property type="project" value="InterPro"/>
</dbReference>
<gene>
    <name evidence="2" type="ORF">A3Q56_08758</name>
</gene>
<evidence type="ECO:0000313" key="2">
    <source>
        <dbReference type="EMBL" id="OAF63533.1"/>
    </source>
</evidence>
<sequence length="91" mass="10447">SLKNIYANESTYKVPILFILSESSEPTHDIQSLADEIFKNSQNKLHQVAFGQTNDKNVIFEKIKQCAIDGDWLVLKNLHLTQVSWQSKLEN</sequence>
<accession>A0A177AQ80</accession>
<dbReference type="Pfam" id="PF03028">
    <property type="entry name" value="Dynein_heavy"/>
    <property type="match status" value="1"/>
</dbReference>